<accession>A0AAN6RAP5</accession>
<feature type="domain" description="N-acetyltransferase" evidence="2">
    <location>
        <begin position="2"/>
        <end position="202"/>
    </location>
</feature>
<dbReference type="AlphaFoldDB" id="A0AAN6RAP5"/>
<organism evidence="3 4">
    <name type="scientific">Pseudopithomyces chartarum</name>
    <dbReference type="NCBI Taxonomy" id="1892770"/>
    <lineage>
        <taxon>Eukaryota</taxon>
        <taxon>Fungi</taxon>
        <taxon>Dikarya</taxon>
        <taxon>Ascomycota</taxon>
        <taxon>Pezizomycotina</taxon>
        <taxon>Dothideomycetes</taxon>
        <taxon>Pleosporomycetidae</taxon>
        <taxon>Pleosporales</taxon>
        <taxon>Massarineae</taxon>
        <taxon>Didymosphaeriaceae</taxon>
        <taxon>Pseudopithomyces</taxon>
    </lineage>
</organism>
<feature type="compositionally biased region" description="Basic and acidic residues" evidence="1">
    <location>
        <begin position="192"/>
        <end position="202"/>
    </location>
</feature>
<feature type="region of interest" description="Disordered" evidence="1">
    <location>
        <begin position="191"/>
        <end position="214"/>
    </location>
</feature>
<dbReference type="PANTHER" id="PTHR42791:SF14">
    <property type="entry name" value="N-ACETYLTRANSFERASE DOMAIN-CONTAINING PROTEIN"/>
    <property type="match status" value="1"/>
</dbReference>
<dbReference type="Gene3D" id="3.40.630.30">
    <property type="match status" value="1"/>
</dbReference>
<evidence type="ECO:0000313" key="4">
    <source>
        <dbReference type="Proteomes" id="UP001280581"/>
    </source>
</evidence>
<name>A0AAN6RAP5_9PLEO</name>
<dbReference type="GO" id="GO:0016747">
    <property type="term" value="F:acyltransferase activity, transferring groups other than amino-acyl groups"/>
    <property type="evidence" value="ECO:0007669"/>
    <property type="project" value="InterPro"/>
</dbReference>
<protein>
    <recommendedName>
        <fullName evidence="2">N-acetyltransferase domain-containing protein</fullName>
    </recommendedName>
</protein>
<gene>
    <name evidence="3" type="ORF">GRF29_1536g1286471</name>
</gene>
<sequence length="214" mass="24400">MLEVRPCNNDDFADFTRIQIAAFNTGITRLMKPPPTDESRAAQAEKHLKSATTESDVFYLKVIDTDLNDKMIAGAKWRINEHERTEEQIQSMLPVPKETDTPASRDFQLYLTRVRKQFMNTRPFCFLHMLVVDPEHQRRGAGRLLVQWGCSRADEAGLPGFLEASDAGRPLYESFGFVAAQETFFALSTYEPGHDPSEKERNTVMLRSVSKPQE</sequence>
<dbReference type="InterPro" id="IPR016181">
    <property type="entry name" value="Acyl_CoA_acyltransferase"/>
</dbReference>
<dbReference type="CDD" id="cd04301">
    <property type="entry name" value="NAT_SF"/>
    <property type="match status" value="1"/>
</dbReference>
<keyword evidence="4" id="KW-1185">Reference proteome</keyword>
<dbReference type="Pfam" id="PF00583">
    <property type="entry name" value="Acetyltransf_1"/>
    <property type="match status" value="1"/>
</dbReference>
<dbReference type="InterPro" id="IPR052523">
    <property type="entry name" value="Trichothecene_AcTrans"/>
</dbReference>
<evidence type="ECO:0000259" key="2">
    <source>
        <dbReference type="PROSITE" id="PS51186"/>
    </source>
</evidence>
<evidence type="ECO:0000256" key="1">
    <source>
        <dbReference type="SAM" id="MobiDB-lite"/>
    </source>
</evidence>
<dbReference type="PANTHER" id="PTHR42791">
    <property type="entry name" value="GNAT FAMILY ACETYLTRANSFERASE"/>
    <property type="match status" value="1"/>
</dbReference>
<dbReference type="InterPro" id="IPR000182">
    <property type="entry name" value="GNAT_dom"/>
</dbReference>
<reference evidence="3 4" key="1">
    <citation type="submission" date="2021-02" db="EMBL/GenBank/DDBJ databases">
        <title>Genome assembly of Pseudopithomyces chartarum.</title>
        <authorList>
            <person name="Jauregui R."/>
            <person name="Singh J."/>
            <person name="Voisey C."/>
        </authorList>
    </citation>
    <scope>NUCLEOTIDE SEQUENCE [LARGE SCALE GENOMIC DNA]</scope>
    <source>
        <strain evidence="3 4">AGR01</strain>
    </source>
</reference>
<proteinExistence type="predicted"/>
<dbReference type="Proteomes" id="UP001280581">
    <property type="component" value="Unassembled WGS sequence"/>
</dbReference>
<dbReference type="PROSITE" id="PS51186">
    <property type="entry name" value="GNAT"/>
    <property type="match status" value="1"/>
</dbReference>
<evidence type="ECO:0000313" key="3">
    <source>
        <dbReference type="EMBL" id="KAK3197291.1"/>
    </source>
</evidence>
<dbReference type="SUPFAM" id="SSF55729">
    <property type="entry name" value="Acyl-CoA N-acyltransferases (Nat)"/>
    <property type="match status" value="1"/>
</dbReference>
<dbReference type="EMBL" id="WVTA01000021">
    <property type="protein sequence ID" value="KAK3197291.1"/>
    <property type="molecule type" value="Genomic_DNA"/>
</dbReference>
<comment type="caution">
    <text evidence="3">The sequence shown here is derived from an EMBL/GenBank/DDBJ whole genome shotgun (WGS) entry which is preliminary data.</text>
</comment>